<keyword evidence="2" id="KW-1185">Reference proteome</keyword>
<proteinExistence type="predicted"/>
<gene>
    <name evidence="1" type="ORF">ACFFGV_02360</name>
</gene>
<comment type="caution">
    <text evidence="1">The sequence shown here is derived from an EMBL/GenBank/DDBJ whole genome shotgun (WGS) entry which is preliminary data.</text>
</comment>
<reference evidence="1 2" key="1">
    <citation type="submission" date="2024-09" db="EMBL/GenBank/DDBJ databases">
        <authorList>
            <person name="Sun Q."/>
            <person name="Mori K."/>
        </authorList>
    </citation>
    <scope>NUCLEOTIDE SEQUENCE [LARGE SCALE GENOMIC DNA]</scope>
    <source>
        <strain evidence="1 2">NCAIM B.02529</strain>
    </source>
</reference>
<protein>
    <submittedName>
        <fullName evidence="1">Uncharacterized protein</fullName>
    </submittedName>
</protein>
<dbReference type="EMBL" id="JBHLTP010000003">
    <property type="protein sequence ID" value="MFC0522432.1"/>
    <property type="molecule type" value="Genomic_DNA"/>
</dbReference>
<accession>A0ABV6LJ54</accession>
<name>A0ABV6LJ54_9BACI</name>
<dbReference type="Proteomes" id="UP001589836">
    <property type="component" value="Unassembled WGS sequence"/>
</dbReference>
<organism evidence="1 2">
    <name type="scientific">Pontibacillus salicampi</name>
    <dbReference type="NCBI Taxonomy" id="1449801"/>
    <lineage>
        <taxon>Bacteria</taxon>
        <taxon>Bacillati</taxon>
        <taxon>Bacillota</taxon>
        <taxon>Bacilli</taxon>
        <taxon>Bacillales</taxon>
        <taxon>Bacillaceae</taxon>
        <taxon>Pontibacillus</taxon>
    </lineage>
</organism>
<evidence type="ECO:0000313" key="1">
    <source>
        <dbReference type="EMBL" id="MFC0522432.1"/>
    </source>
</evidence>
<evidence type="ECO:0000313" key="2">
    <source>
        <dbReference type="Proteomes" id="UP001589836"/>
    </source>
</evidence>
<sequence>MSQFDGWLIHQVGRLWKSWIRDCFIRKGSALFSGRWYRLENARFPAAPHDVG</sequence>
<dbReference type="RefSeq" id="WP_377344963.1">
    <property type="nucleotide sequence ID" value="NZ_JBHLTP010000003.1"/>
</dbReference>